<organism evidence="2 3">
    <name type="scientific">Heterorhabditis bacteriophora</name>
    <name type="common">Entomopathogenic nematode worm</name>
    <dbReference type="NCBI Taxonomy" id="37862"/>
    <lineage>
        <taxon>Eukaryota</taxon>
        <taxon>Metazoa</taxon>
        <taxon>Ecdysozoa</taxon>
        <taxon>Nematoda</taxon>
        <taxon>Chromadorea</taxon>
        <taxon>Rhabditida</taxon>
        <taxon>Rhabditina</taxon>
        <taxon>Rhabditomorpha</taxon>
        <taxon>Strongyloidea</taxon>
        <taxon>Heterorhabditidae</taxon>
        <taxon>Heterorhabditis</taxon>
    </lineage>
</organism>
<proteinExistence type="predicted"/>
<sequence>MKIFYVCVFLIAISFADIGDDILAQYIELSMELTKSLNGTEANEDELHQIRIILERESTTGASQKEIITAVKNELAKEIGPTKADKAVDLVMKDLKIFEKKNKGWVEKTEKLFTHLITHDGL</sequence>
<evidence type="ECO:0000256" key="1">
    <source>
        <dbReference type="SAM" id="SignalP"/>
    </source>
</evidence>
<dbReference type="Proteomes" id="UP000095283">
    <property type="component" value="Unplaced"/>
</dbReference>
<accession>A0A1I7XUA1</accession>
<feature type="chain" id="PRO_5009311506" evidence="1">
    <location>
        <begin position="25"/>
        <end position="122"/>
    </location>
</feature>
<feature type="signal peptide" evidence="1">
    <location>
        <begin position="1"/>
        <end position="24"/>
    </location>
</feature>
<protein>
    <submittedName>
        <fullName evidence="3">DUF148 domain-containing protein</fullName>
    </submittedName>
</protein>
<reference evidence="3" key="1">
    <citation type="submission" date="2016-11" db="UniProtKB">
        <authorList>
            <consortium name="WormBaseParasite"/>
        </authorList>
    </citation>
    <scope>IDENTIFICATION</scope>
</reference>
<evidence type="ECO:0000313" key="3">
    <source>
        <dbReference type="WBParaSite" id="Hba_21096"/>
    </source>
</evidence>
<keyword evidence="1" id="KW-0732">Signal</keyword>
<dbReference type="AlphaFoldDB" id="A0A1I7XUA1"/>
<keyword evidence="2" id="KW-1185">Reference proteome</keyword>
<name>A0A1I7XUA1_HETBA</name>
<dbReference type="WBParaSite" id="Hba_21096">
    <property type="protein sequence ID" value="Hba_21096"/>
    <property type="gene ID" value="Hba_21096"/>
</dbReference>
<evidence type="ECO:0000313" key="2">
    <source>
        <dbReference type="Proteomes" id="UP000095283"/>
    </source>
</evidence>